<keyword evidence="2" id="KW-0645">Protease</keyword>
<dbReference type="AlphaFoldDB" id="A0A845V282"/>
<reference evidence="2 3" key="1">
    <citation type="submission" date="2020-02" db="EMBL/GenBank/DDBJ databases">
        <authorList>
            <person name="Zhang X.-Y."/>
        </authorList>
    </citation>
    <scope>NUCLEOTIDE SEQUENCE [LARGE SCALE GENOMIC DNA]</scope>
    <source>
        <strain evidence="2 3">C33</strain>
    </source>
</reference>
<organism evidence="2 3">
    <name type="scientific">Wenzhouxiangella limi</name>
    <dbReference type="NCBI Taxonomy" id="2707351"/>
    <lineage>
        <taxon>Bacteria</taxon>
        <taxon>Pseudomonadati</taxon>
        <taxon>Pseudomonadota</taxon>
        <taxon>Gammaproteobacteria</taxon>
        <taxon>Chromatiales</taxon>
        <taxon>Wenzhouxiangellaceae</taxon>
        <taxon>Wenzhouxiangella</taxon>
    </lineage>
</organism>
<dbReference type="RefSeq" id="WP_164209470.1">
    <property type="nucleotide sequence ID" value="NZ_JAAGSC010000029.1"/>
</dbReference>
<accession>A0A845V282</accession>
<evidence type="ECO:0000256" key="1">
    <source>
        <dbReference type="SAM" id="SignalP"/>
    </source>
</evidence>
<dbReference type="GO" id="GO:0004180">
    <property type="term" value="F:carboxypeptidase activity"/>
    <property type="evidence" value="ECO:0007669"/>
    <property type="project" value="UniProtKB-KW"/>
</dbReference>
<keyword evidence="2" id="KW-0121">Carboxypeptidase</keyword>
<dbReference type="EMBL" id="JAAGSC010000029">
    <property type="protein sequence ID" value="NDY94391.1"/>
    <property type="molecule type" value="Genomic_DNA"/>
</dbReference>
<comment type="caution">
    <text evidence="2">The sequence shown here is derived from an EMBL/GenBank/DDBJ whole genome shotgun (WGS) entry which is preliminary data.</text>
</comment>
<dbReference type="Proteomes" id="UP000484885">
    <property type="component" value="Unassembled WGS sequence"/>
</dbReference>
<feature type="chain" id="PRO_5032773092" evidence="1">
    <location>
        <begin position="21"/>
        <end position="631"/>
    </location>
</feature>
<sequence length="631" mass="67946">MLRFKTALAAALIFVIFAGATESMASSTITLQGQTKHPVLANAAVEVSAAGNQTVMGTTNQSGSYAIDFECTVPGGMVTITVTGTGEQSHVGAARVVHSCAHLSANADGQGVFAVGPISPISTAVYAIVAWTLSDFENLSPPWMRSALEPYRFAFEFWVGHSTVTSSLAFLNTQEIDLPAAASTSLDVALDRNLLAQSAQGVLDIAQAADYDRVLNPIYLDPSLYLPTPSVPATIVTANYCVSLLTSCGSVFVIDVNNFGSFSERGGSSASEFRFRDREDIIFQEKFVAAPGTLRAIRAATLDGSPLISRFLVQTIEGQQVEESSDLEWVEKLYANASEYLTLVGERNRTVRRFPNNPEIPEEVFESRRPFFLTGFEDTSELPSFVEPADGDQWVLEFDVSASIPELDLFFGPRADRVTFGADGTAVLERADTTMQWTVSDGELVLEGGGLPTHRYRLTSGEWAKAYSSMVVRAADSGEPTVSADVVGLSGAQSLVFDPADVPGRYWSIAFVGRLLPSGFPEPPSYFVQALEEGGTGWSASLADPADPKPDSARPLQWEVNARGEVVIERDFGASGTQLRNWTLLKIENGEDFSVLEVGPALFASPDFGGPEDPVLPLDTGRLNIYRQLPL</sequence>
<keyword evidence="2" id="KW-0378">Hydrolase</keyword>
<proteinExistence type="predicted"/>
<evidence type="ECO:0000313" key="3">
    <source>
        <dbReference type="Proteomes" id="UP000484885"/>
    </source>
</evidence>
<evidence type="ECO:0000313" key="2">
    <source>
        <dbReference type="EMBL" id="NDY94391.1"/>
    </source>
</evidence>
<feature type="signal peptide" evidence="1">
    <location>
        <begin position="1"/>
        <end position="20"/>
    </location>
</feature>
<keyword evidence="1" id="KW-0732">Signal</keyword>
<keyword evidence="3" id="KW-1185">Reference proteome</keyword>
<protein>
    <submittedName>
        <fullName evidence="2">Carboxypeptidase regulatory-like domain-containing protein</fullName>
    </submittedName>
</protein>
<name>A0A845V282_9GAMM</name>
<gene>
    <name evidence="2" type="ORF">G3I74_01425</name>
</gene>